<dbReference type="OrthoDB" id="5404195at2759"/>
<dbReference type="GO" id="GO:0016757">
    <property type="term" value="F:glycosyltransferase activity"/>
    <property type="evidence" value="ECO:0007669"/>
    <property type="project" value="UniProtKB-KW"/>
</dbReference>
<evidence type="ECO:0000256" key="3">
    <source>
        <dbReference type="ARBA" id="ARBA00022679"/>
    </source>
</evidence>
<dbReference type="AlphaFoldDB" id="A0A8A1MH27"/>
<evidence type="ECO:0000313" key="9">
    <source>
        <dbReference type="EMBL" id="QSS65229.1"/>
    </source>
</evidence>
<accession>A0A8A1MH27</accession>
<dbReference type="PANTHER" id="PTHR47844:SF1">
    <property type="entry name" value="EXOSTOSIN-LIKE 2"/>
    <property type="match status" value="1"/>
</dbReference>
<gene>
    <name evidence="9" type="ORF">I7I51_06071</name>
</gene>
<dbReference type="InterPro" id="IPR052427">
    <property type="entry name" value="Glycosyltrans_GT2/GT47"/>
</dbReference>
<feature type="transmembrane region" description="Helical" evidence="8">
    <location>
        <begin position="125"/>
        <end position="147"/>
    </location>
</feature>
<dbReference type="EMBL" id="CP069115">
    <property type="protein sequence ID" value="QSS65229.1"/>
    <property type="molecule type" value="Genomic_DNA"/>
</dbReference>
<comment type="subcellular location">
    <subcellularLocation>
        <location evidence="1">Membrane</location>
    </subcellularLocation>
</comment>
<feature type="transmembrane region" description="Helical" evidence="8">
    <location>
        <begin position="62"/>
        <end position="83"/>
    </location>
</feature>
<reference evidence="9" key="1">
    <citation type="submission" date="2021-01" db="EMBL/GenBank/DDBJ databases">
        <title>Chromosome-level genome assembly of a human fungal pathogen reveals clustering of transcriptionally co-regulated genes.</title>
        <authorList>
            <person name="Voorhies M."/>
            <person name="Cohen S."/>
            <person name="Shea T.P."/>
            <person name="Petrus S."/>
            <person name="Munoz J.F."/>
            <person name="Poplawski S."/>
            <person name="Goldman W.E."/>
            <person name="Michael T."/>
            <person name="Cuomo C.A."/>
            <person name="Sil A."/>
            <person name="Beyhan S."/>
        </authorList>
    </citation>
    <scope>NUCLEOTIDE SEQUENCE</scope>
    <source>
        <strain evidence="9">WU24</strain>
    </source>
</reference>
<keyword evidence="7" id="KW-0325">Glycoprotein</keyword>
<dbReference type="GO" id="GO:0016020">
    <property type="term" value="C:membrane"/>
    <property type="evidence" value="ECO:0007669"/>
    <property type="project" value="UniProtKB-SubCell"/>
</dbReference>
<name>A0A8A1MH27_AJECA</name>
<keyword evidence="3" id="KW-0808">Transferase</keyword>
<dbReference type="Proteomes" id="UP000663671">
    <property type="component" value="Chromosome 3"/>
</dbReference>
<proteinExistence type="predicted"/>
<keyword evidence="4 8" id="KW-0812">Transmembrane</keyword>
<evidence type="ECO:0000256" key="8">
    <source>
        <dbReference type="SAM" id="Phobius"/>
    </source>
</evidence>
<evidence type="ECO:0000256" key="4">
    <source>
        <dbReference type="ARBA" id="ARBA00022692"/>
    </source>
</evidence>
<sequence>MGGVATRQCLLRPSDMGPFEQVWYFLEALYLEQRNIDCITTMFMDGGVPCLSGRTRYPWSTYAVFLTTPFQLTLITEPLLIWLCHKRTETYAAPYLPSMAQLFAFIAFTKFVKLVGHYRRHPRDLLLLPVSILFGYVHSLIKIYSFFTLSKATWGNRKDANIKL</sequence>
<evidence type="ECO:0000313" key="10">
    <source>
        <dbReference type="Proteomes" id="UP000663671"/>
    </source>
</evidence>
<feature type="transmembrane region" description="Helical" evidence="8">
    <location>
        <begin position="95"/>
        <end position="113"/>
    </location>
</feature>
<keyword evidence="2" id="KW-0328">Glycosyltransferase</keyword>
<evidence type="ECO:0000256" key="7">
    <source>
        <dbReference type="ARBA" id="ARBA00023180"/>
    </source>
</evidence>
<evidence type="ECO:0000256" key="2">
    <source>
        <dbReference type="ARBA" id="ARBA00022676"/>
    </source>
</evidence>
<evidence type="ECO:0000256" key="5">
    <source>
        <dbReference type="ARBA" id="ARBA00022989"/>
    </source>
</evidence>
<keyword evidence="5 8" id="KW-1133">Transmembrane helix</keyword>
<protein>
    <submittedName>
        <fullName evidence="9">Uncharacterized protein</fullName>
    </submittedName>
</protein>
<dbReference type="PANTHER" id="PTHR47844">
    <property type="entry name" value="SYNTHASE CPS1, PUTATIVE (AFU_ORTHOLOGUE AFUA_7G02500)-RELATED"/>
    <property type="match status" value="1"/>
</dbReference>
<dbReference type="VEuPathDB" id="FungiDB:I7I51_06071"/>
<evidence type="ECO:0000256" key="6">
    <source>
        <dbReference type="ARBA" id="ARBA00023136"/>
    </source>
</evidence>
<keyword evidence="6 8" id="KW-0472">Membrane</keyword>
<organism evidence="9 10">
    <name type="scientific">Ajellomyces capsulatus</name>
    <name type="common">Darling's disease fungus</name>
    <name type="synonym">Histoplasma capsulatum</name>
    <dbReference type="NCBI Taxonomy" id="5037"/>
    <lineage>
        <taxon>Eukaryota</taxon>
        <taxon>Fungi</taxon>
        <taxon>Dikarya</taxon>
        <taxon>Ascomycota</taxon>
        <taxon>Pezizomycotina</taxon>
        <taxon>Eurotiomycetes</taxon>
        <taxon>Eurotiomycetidae</taxon>
        <taxon>Onygenales</taxon>
        <taxon>Ajellomycetaceae</taxon>
        <taxon>Histoplasma</taxon>
    </lineage>
</organism>
<evidence type="ECO:0000256" key="1">
    <source>
        <dbReference type="ARBA" id="ARBA00004370"/>
    </source>
</evidence>